<dbReference type="GeneID" id="19239964"/>
<proteinExistence type="predicted"/>
<keyword evidence="3" id="KW-1185">Reference proteome</keyword>
<accession>U1HR27</accession>
<evidence type="ECO:0000313" key="3">
    <source>
        <dbReference type="Proteomes" id="UP000019373"/>
    </source>
</evidence>
<organism evidence="2 3">
    <name type="scientific">Endocarpon pusillum (strain Z07020 / HMAS-L-300199)</name>
    <name type="common">Lichen-forming fungus</name>
    <dbReference type="NCBI Taxonomy" id="1263415"/>
    <lineage>
        <taxon>Eukaryota</taxon>
        <taxon>Fungi</taxon>
        <taxon>Dikarya</taxon>
        <taxon>Ascomycota</taxon>
        <taxon>Pezizomycotina</taxon>
        <taxon>Eurotiomycetes</taxon>
        <taxon>Chaetothyriomycetidae</taxon>
        <taxon>Verrucariales</taxon>
        <taxon>Verrucariaceae</taxon>
        <taxon>Endocarpon</taxon>
    </lineage>
</organism>
<dbReference type="Proteomes" id="UP000019373">
    <property type="component" value="Unassembled WGS sequence"/>
</dbReference>
<gene>
    <name evidence="2" type="ORF">EPUS_05011</name>
</gene>
<feature type="compositionally biased region" description="Polar residues" evidence="1">
    <location>
        <begin position="1"/>
        <end position="15"/>
    </location>
</feature>
<name>U1HR27_ENDPU</name>
<feature type="region of interest" description="Disordered" evidence="1">
    <location>
        <begin position="1"/>
        <end position="46"/>
    </location>
</feature>
<reference evidence="3" key="1">
    <citation type="journal article" date="2014" name="BMC Genomics">
        <title>Genome characteristics reveal the impact of lichenization on lichen-forming fungus Endocarpon pusillum Hedwig (Verrucariales, Ascomycota).</title>
        <authorList>
            <person name="Wang Y.-Y."/>
            <person name="Liu B."/>
            <person name="Zhang X.-Y."/>
            <person name="Zhou Q.-M."/>
            <person name="Zhang T."/>
            <person name="Li H."/>
            <person name="Yu Y.-F."/>
            <person name="Zhang X.-L."/>
            <person name="Hao X.-Y."/>
            <person name="Wang M."/>
            <person name="Wang L."/>
            <person name="Wei J.-C."/>
        </authorList>
    </citation>
    <scope>NUCLEOTIDE SEQUENCE [LARGE SCALE GENOMIC DNA]</scope>
    <source>
        <strain evidence="3">Z07020 / HMAS-L-300199</strain>
    </source>
</reference>
<feature type="compositionally biased region" description="Basic and acidic residues" evidence="1">
    <location>
        <begin position="23"/>
        <end position="46"/>
    </location>
</feature>
<evidence type="ECO:0000313" key="2">
    <source>
        <dbReference type="EMBL" id="ERF72930.1"/>
    </source>
</evidence>
<dbReference type="HOGENOM" id="CLU_2831188_0_0_1"/>
<sequence>MVSGRENQSGWTETSPLLADQATNERGHEMHLRDAVVDHQQENASKRDLISIPGISLGQVYDSSDA</sequence>
<protein>
    <submittedName>
        <fullName evidence="2">Uncharacterized protein</fullName>
    </submittedName>
</protein>
<dbReference type="EMBL" id="KE721008">
    <property type="protein sequence ID" value="ERF72930.1"/>
    <property type="molecule type" value="Genomic_DNA"/>
</dbReference>
<evidence type="ECO:0000256" key="1">
    <source>
        <dbReference type="SAM" id="MobiDB-lite"/>
    </source>
</evidence>
<dbReference type="RefSeq" id="XP_007801366.1">
    <property type="nucleotide sequence ID" value="XM_007803175.1"/>
</dbReference>
<dbReference type="AlphaFoldDB" id="U1HR27"/>